<proteinExistence type="predicted"/>
<organism evidence="1 2">
    <name type="scientific">Vitis vinifera</name>
    <name type="common">Grape</name>
    <dbReference type="NCBI Taxonomy" id="29760"/>
    <lineage>
        <taxon>Eukaryota</taxon>
        <taxon>Viridiplantae</taxon>
        <taxon>Streptophyta</taxon>
        <taxon>Embryophyta</taxon>
        <taxon>Tracheophyta</taxon>
        <taxon>Spermatophyta</taxon>
        <taxon>Magnoliopsida</taxon>
        <taxon>eudicotyledons</taxon>
        <taxon>Gunneridae</taxon>
        <taxon>Pentapetalae</taxon>
        <taxon>rosids</taxon>
        <taxon>Vitales</taxon>
        <taxon>Vitaceae</taxon>
        <taxon>Viteae</taxon>
        <taxon>Vitis</taxon>
    </lineage>
</organism>
<reference evidence="1 2" key="1">
    <citation type="journal article" date="2023" name="Hortic Res">
        <title>The complete reference genome for grapevine (Vitis vinifera L.) genetics and breeding.</title>
        <authorList>
            <person name="Shi X."/>
            <person name="Cao S."/>
            <person name="Wang X."/>
            <person name="Huang S."/>
            <person name="Wang Y."/>
            <person name="Liu Z."/>
            <person name="Liu W."/>
            <person name="Leng X."/>
            <person name="Peng Y."/>
            <person name="Wang N."/>
            <person name="Wang Y."/>
            <person name="Ma Z."/>
            <person name="Xu X."/>
            <person name="Zhang F."/>
            <person name="Xue H."/>
            <person name="Zhong H."/>
            <person name="Wang Y."/>
            <person name="Zhang K."/>
            <person name="Velt A."/>
            <person name="Avia K."/>
            <person name="Holtgrawe D."/>
            <person name="Grimplet J."/>
            <person name="Matus J.T."/>
            <person name="Ware D."/>
            <person name="Wu X."/>
            <person name="Wang H."/>
            <person name="Liu C."/>
            <person name="Fang Y."/>
            <person name="Rustenholz C."/>
            <person name="Cheng Z."/>
            <person name="Xiao H."/>
            <person name="Zhou Y."/>
        </authorList>
    </citation>
    <scope>NUCLEOTIDE SEQUENCE [LARGE SCALE GENOMIC DNA]</scope>
    <source>
        <strain evidence="2">cv. Pinot noir / PN40024</strain>
        <tissue evidence="1">Leaf</tissue>
    </source>
</reference>
<name>A0ABY9D548_VITVI</name>
<evidence type="ECO:0000313" key="2">
    <source>
        <dbReference type="Proteomes" id="UP001227230"/>
    </source>
</evidence>
<dbReference type="Proteomes" id="UP001227230">
    <property type="component" value="Chromosome 14"/>
</dbReference>
<keyword evidence="2" id="KW-1185">Reference proteome</keyword>
<sequence length="94" mass="10835">MKLHAGSLYFKTEAGSRNLQTGPIRYKPNNIWDRPKCRVQNIGRVRYDSAESGTTRPSRIRLDADRDESDTRYILYLNSDLNRLDSDDSTDIPS</sequence>
<protein>
    <submittedName>
        <fullName evidence="1">Uncharacterized protein</fullName>
    </submittedName>
</protein>
<dbReference type="EMBL" id="CP126661">
    <property type="protein sequence ID" value="WKA02643.1"/>
    <property type="molecule type" value="Genomic_DNA"/>
</dbReference>
<evidence type="ECO:0000313" key="1">
    <source>
        <dbReference type="EMBL" id="WKA02643.1"/>
    </source>
</evidence>
<gene>
    <name evidence="1" type="ORF">VitviT2T_020805</name>
</gene>
<accession>A0ABY9D548</accession>